<reference evidence="2 3" key="1">
    <citation type="submission" date="2021-01" db="EMBL/GenBank/DDBJ databases">
        <title>Whole genome shotgun sequence of Planotetraspora mira NBRC 15435.</title>
        <authorList>
            <person name="Komaki H."/>
            <person name="Tamura T."/>
        </authorList>
    </citation>
    <scope>NUCLEOTIDE SEQUENCE [LARGE SCALE GENOMIC DNA]</scope>
    <source>
        <strain evidence="2 3">NBRC 15435</strain>
    </source>
</reference>
<organism evidence="2 3">
    <name type="scientific">Planotetraspora mira</name>
    <dbReference type="NCBI Taxonomy" id="58121"/>
    <lineage>
        <taxon>Bacteria</taxon>
        <taxon>Bacillati</taxon>
        <taxon>Actinomycetota</taxon>
        <taxon>Actinomycetes</taxon>
        <taxon>Streptosporangiales</taxon>
        <taxon>Streptosporangiaceae</taxon>
        <taxon>Planotetraspora</taxon>
    </lineage>
</organism>
<evidence type="ECO:0000313" key="2">
    <source>
        <dbReference type="EMBL" id="GII30819.1"/>
    </source>
</evidence>
<dbReference type="RefSeq" id="WP_203954746.1">
    <property type="nucleotide sequence ID" value="NZ_BOOO01000020.1"/>
</dbReference>
<keyword evidence="1" id="KW-0812">Transmembrane</keyword>
<dbReference type="EMBL" id="BOOO01000020">
    <property type="protein sequence ID" value="GII30819.1"/>
    <property type="molecule type" value="Genomic_DNA"/>
</dbReference>
<evidence type="ECO:0008006" key="4">
    <source>
        <dbReference type="Google" id="ProtNLM"/>
    </source>
</evidence>
<sequence>MRLRSGVARSGDLAGYYRAERYRSARERMEWSLARIFLLFRLLHVFQMAGTAVDMLHRLDPVAGAAVLVIGGGETVWLFARIIRRREYGGGLTAGVDLGSGVLMLVIAGLGAPAADRPEALAPLVFWTTDQISGAALSRNLRILVAGTASITALYLGVVLLGVPAEALESATIIAASGFVVLATVIERGAAYLRRTAADLADLSRRAAEERAYLQLASELYNHWGNTLLKVTAHDCARVGEFDELRQMLRADYARLRVFFDTGMAADRTSLLRILHREILDARDRRLIAEPVISENFREYAATVPERVQLIFAEALRAVLLNVTDHARTDHTYVRADIRGGRAAVAVTDHGPGFPDKPVLGSLNAIKARLQSLGGDLTLPSIPGDTKVIIEFPLAAVAEEAR</sequence>
<gene>
    <name evidence="2" type="ORF">Pmi06nite_42610</name>
</gene>
<protein>
    <recommendedName>
        <fullName evidence="4">ATP-binding protein</fullName>
    </recommendedName>
</protein>
<feature type="transmembrane region" description="Helical" evidence="1">
    <location>
        <begin position="62"/>
        <end position="80"/>
    </location>
</feature>
<dbReference type="SUPFAM" id="SSF55874">
    <property type="entry name" value="ATPase domain of HSP90 chaperone/DNA topoisomerase II/histidine kinase"/>
    <property type="match status" value="1"/>
</dbReference>
<dbReference type="Gene3D" id="3.30.565.10">
    <property type="entry name" value="Histidine kinase-like ATPase, C-terminal domain"/>
    <property type="match status" value="1"/>
</dbReference>
<comment type="caution">
    <text evidence="2">The sequence shown here is derived from an EMBL/GenBank/DDBJ whole genome shotgun (WGS) entry which is preliminary data.</text>
</comment>
<proteinExistence type="predicted"/>
<name>A0A8J3TRF7_9ACTN</name>
<dbReference type="Proteomes" id="UP000650628">
    <property type="component" value="Unassembled WGS sequence"/>
</dbReference>
<evidence type="ECO:0000256" key="1">
    <source>
        <dbReference type="SAM" id="Phobius"/>
    </source>
</evidence>
<dbReference type="InterPro" id="IPR036890">
    <property type="entry name" value="HATPase_C_sf"/>
</dbReference>
<accession>A0A8J3TRF7</accession>
<dbReference type="AlphaFoldDB" id="A0A8J3TRF7"/>
<evidence type="ECO:0000313" key="3">
    <source>
        <dbReference type="Proteomes" id="UP000650628"/>
    </source>
</evidence>
<keyword evidence="1" id="KW-0472">Membrane</keyword>
<keyword evidence="1" id="KW-1133">Transmembrane helix</keyword>
<feature type="transmembrane region" description="Helical" evidence="1">
    <location>
        <begin position="31"/>
        <end position="50"/>
    </location>
</feature>
<keyword evidence="3" id="KW-1185">Reference proteome</keyword>
<feature type="transmembrane region" description="Helical" evidence="1">
    <location>
        <begin position="141"/>
        <end position="161"/>
    </location>
</feature>
<feature type="transmembrane region" description="Helical" evidence="1">
    <location>
        <begin position="167"/>
        <end position="186"/>
    </location>
</feature>